<gene>
    <name evidence="2" type="ORF">ODALV1_LOCUS25515</name>
</gene>
<dbReference type="EMBL" id="CAXLJM020000104">
    <property type="protein sequence ID" value="CAL8134418.1"/>
    <property type="molecule type" value="Genomic_DNA"/>
</dbReference>
<keyword evidence="1" id="KW-0472">Membrane</keyword>
<keyword evidence="1" id="KW-1133">Transmembrane helix</keyword>
<keyword evidence="1" id="KW-0812">Transmembrane</keyword>
<feature type="transmembrane region" description="Helical" evidence="1">
    <location>
        <begin position="52"/>
        <end position="70"/>
    </location>
</feature>
<dbReference type="Proteomes" id="UP001642540">
    <property type="component" value="Unassembled WGS sequence"/>
</dbReference>
<keyword evidence="3" id="KW-1185">Reference proteome</keyword>
<evidence type="ECO:0000313" key="2">
    <source>
        <dbReference type="EMBL" id="CAL8134418.1"/>
    </source>
</evidence>
<feature type="transmembrane region" description="Helical" evidence="1">
    <location>
        <begin position="76"/>
        <end position="95"/>
    </location>
</feature>
<feature type="transmembrane region" description="Helical" evidence="1">
    <location>
        <begin position="148"/>
        <end position="167"/>
    </location>
</feature>
<reference evidence="2 3" key="1">
    <citation type="submission" date="2024-08" db="EMBL/GenBank/DDBJ databases">
        <authorList>
            <person name="Cucini C."/>
            <person name="Frati F."/>
        </authorList>
    </citation>
    <scope>NUCLEOTIDE SEQUENCE [LARGE SCALE GENOMIC DNA]</scope>
</reference>
<protein>
    <submittedName>
        <fullName evidence="2">Uncharacterized protein</fullName>
    </submittedName>
</protein>
<proteinExistence type="predicted"/>
<evidence type="ECO:0000256" key="1">
    <source>
        <dbReference type="SAM" id="Phobius"/>
    </source>
</evidence>
<organism evidence="2 3">
    <name type="scientific">Orchesella dallaii</name>
    <dbReference type="NCBI Taxonomy" id="48710"/>
    <lineage>
        <taxon>Eukaryota</taxon>
        <taxon>Metazoa</taxon>
        <taxon>Ecdysozoa</taxon>
        <taxon>Arthropoda</taxon>
        <taxon>Hexapoda</taxon>
        <taxon>Collembola</taxon>
        <taxon>Entomobryomorpha</taxon>
        <taxon>Entomobryoidea</taxon>
        <taxon>Orchesellidae</taxon>
        <taxon>Orchesellinae</taxon>
        <taxon>Orchesella</taxon>
    </lineage>
</organism>
<feature type="transmembrane region" description="Helical" evidence="1">
    <location>
        <begin position="288"/>
        <end position="307"/>
    </location>
</feature>
<accession>A0ABP1RS33</accession>
<comment type="caution">
    <text evidence="2">The sequence shown here is derived from an EMBL/GenBank/DDBJ whole genome shotgun (WGS) entry which is preliminary data.</text>
</comment>
<sequence length="315" mass="36244">MFVPPHGILKLVTKCLRISDSCNSLPYEWNNKEGKFVLKIGKKLKFLNIKRAFVLIFAVFLLLQSILIRNNLTLPQTLQICFYNVYCTFTTYTLFSQKKYAPELVSLLNRMINFEKHPKVHKFFQEFAANGYHQNDGNIGIKLSKHSIVFYTFTSTFLTFLSTLSFLKKPCVPIQPGFFLVKKCNTLDSPMISEGSFIQYLVIPLPSILTTLFLAITTFTLRICMVTATKTHMCMFAPIKAYCFRSYLVYIKLIIQKSTDKSEKLVPTLLREIQLLIQSYNFVYKGSIVWTLVFAISGETLCLYAFINVGHLMTP</sequence>
<name>A0ABP1RS33_9HEXA</name>
<feature type="transmembrane region" description="Helical" evidence="1">
    <location>
        <begin position="197"/>
        <end position="221"/>
    </location>
</feature>
<evidence type="ECO:0000313" key="3">
    <source>
        <dbReference type="Proteomes" id="UP001642540"/>
    </source>
</evidence>